<accession>A0A6A4BVF5</accession>
<keyword evidence="3" id="KW-1185">Reference proteome</keyword>
<feature type="region of interest" description="Disordered" evidence="1">
    <location>
        <begin position="1"/>
        <end position="107"/>
    </location>
</feature>
<gene>
    <name evidence="2" type="ORF">PR003_g28281</name>
</gene>
<feature type="compositionally biased region" description="Basic and acidic residues" evidence="1">
    <location>
        <begin position="13"/>
        <end position="39"/>
    </location>
</feature>
<dbReference type="AlphaFoldDB" id="A0A6A4BVF5"/>
<dbReference type="Proteomes" id="UP000434957">
    <property type="component" value="Unassembled WGS sequence"/>
</dbReference>
<sequence length="219" mass="24310">MPDQEDIVMTEPEVVKASEAPESRRRKPDRISDRRHSSSESESESDQSRRRRRGSRGRRSSSKKSSRKRSASRHSSYYRHSHRSGRSGWSVSTGVAEAAVSALREAQQVREELAKLTEQLATQKSTNPPDANVQQVLAEAGIRAREAELRVQDAERRLTGLSAERAEAATQREDVAAAIQSACLQAANAERERVAAVAIQLLQQQQAEVDARREAEQAA</sequence>
<reference evidence="2 3" key="1">
    <citation type="submission" date="2018-08" db="EMBL/GenBank/DDBJ databases">
        <title>Genomic investigation of the strawberry pathogen Phytophthora fragariae indicates pathogenicity is determined by transcriptional variation in three key races.</title>
        <authorList>
            <person name="Adams T.M."/>
            <person name="Armitage A.D."/>
            <person name="Sobczyk M.K."/>
            <person name="Bates H.J."/>
            <person name="Dunwell J.M."/>
            <person name="Nellist C.F."/>
            <person name="Harrison R.J."/>
        </authorList>
    </citation>
    <scope>NUCLEOTIDE SEQUENCE [LARGE SCALE GENOMIC DNA]</scope>
    <source>
        <strain evidence="2 3">SCRP333</strain>
    </source>
</reference>
<evidence type="ECO:0000313" key="3">
    <source>
        <dbReference type="Proteomes" id="UP000434957"/>
    </source>
</evidence>
<proteinExistence type="predicted"/>
<protein>
    <submittedName>
        <fullName evidence="2">Uncharacterized protein</fullName>
    </submittedName>
</protein>
<evidence type="ECO:0000256" key="1">
    <source>
        <dbReference type="SAM" id="MobiDB-lite"/>
    </source>
</evidence>
<dbReference type="EMBL" id="QXFT01004239">
    <property type="protein sequence ID" value="KAE9279255.1"/>
    <property type="molecule type" value="Genomic_DNA"/>
</dbReference>
<organism evidence="2 3">
    <name type="scientific">Phytophthora rubi</name>
    <dbReference type="NCBI Taxonomy" id="129364"/>
    <lineage>
        <taxon>Eukaryota</taxon>
        <taxon>Sar</taxon>
        <taxon>Stramenopiles</taxon>
        <taxon>Oomycota</taxon>
        <taxon>Peronosporomycetes</taxon>
        <taxon>Peronosporales</taxon>
        <taxon>Peronosporaceae</taxon>
        <taxon>Phytophthora</taxon>
    </lineage>
</organism>
<evidence type="ECO:0000313" key="2">
    <source>
        <dbReference type="EMBL" id="KAE9279255.1"/>
    </source>
</evidence>
<name>A0A6A4BVF5_9STRA</name>
<comment type="caution">
    <text evidence="2">The sequence shown here is derived from an EMBL/GenBank/DDBJ whole genome shotgun (WGS) entry which is preliminary data.</text>
</comment>
<feature type="compositionally biased region" description="Basic residues" evidence="1">
    <location>
        <begin position="49"/>
        <end position="85"/>
    </location>
</feature>